<evidence type="ECO:0000256" key="7">
    <source>
        <dbReference type="ARBA" id="ARBA00022694"/>
    </source>
</evidence>
<evidence type="ECO:0000256" key="1">
    <source>
        <dbReference type="ARBA" id="ARBA00004123"/>
    </source>
</evidence>
<dbReference type="OrthoDB" id="2288868at2759"/>
<dbReference type="InterPro" id="IPR014849">
    <property type="entry name" value="EKC/KEOPS_Gon7"/>
</dbReference>
<keyword evidence="8" id="KW-0779">Telomere</keyword>
<dbReference type="EMBL" id="FQNF01000052">
    <property type="protein sequence ID" value="SGZ40488.1"/>
    <property type="molecule type" value="Genomic_DNA"/>
</dbReference>
<sequence>MTASNESPVYDLPVLISNTEFLSSNDSTLNKNFNIKNTTSGTISTYSHTNGISDYLKQKIPGLGENIEDDHDKPSDVNKDSNGKITEYSVLRAELTDIQDQVNTYLTELMAKEKESK</sequence>
<evidence type="ECO:0000313" key="16">
    <source>
        <dbReference type="Proteomes" id="UP000183365"/>
    </source>
</evidence>
<evidence type="ECO:0000256" key="9">
    <source>
        <dbReference type="ARBA" id="ARBA00023015"/>
    </source>
</evidence>
<feature type="region of interest" description="Disordered" evidence="14">
    <location>
        <begin position="63"/>
        <end position="82"/>
    </location>
</feature>
<evidence type="ECO:0000313" key="15">
    <source>
        <dbReference type="EMBL" id="SGZ40488.1"/>
    </source>
</evidence>
<evidence type="ECO:0000256" key="8">
    <source>
        <dbReference type="ARBA" id="ARBA00022895"/>
    </source>
</evidence>
<feature type="compositionally biased region" description="Basic and acidic residues" evidence="14">
    <location>
        <begin position="70"/>
        <end position="82"/>
    </location>
</feature>
<evidence type="ECO:0000256" key="2">
    <source>
        <dbReference type="ARBA" id="ARBA00004574"/>
    </source>
</evidence>
<keyword evidence="10" id="KW-0010">Activator</keyword>
<name>A0A1L0B205_9ASCO</name>
<comment type="similarity">
    <text evidence="3">Belongs to the GON7 family.</text>
</comment>
<keyword evidence="6" id="KW-0158">Chromosome</keyword>
<keyword evidence="9" id="KW-0805">Transcription regulation</keyword>
<dbReference type="VEuPathDB" id="FungiDB:HGUI_02688"/>
<keyword evidence="12" id="KW-0539">Nucleus</keyword>
<evidence type="ECO:0000256" key="14">
    <source>
        <dbReference type="SAM" id="MobiDB-lite"/>
    </source>
</evidence>
<reference evidence="16" key="1">
    <citation type="submission" date="2016-11" db="EMBL/GenBank/DDBJ databases">
        <authorList>
            <person name="Guldener U."/>
        </authorList>
    </citation>
    <scope>NUCLEOTIDE SEQUENCE [LARGE SCALE GENOMIC DNA]</scope>
</reference>
<dbReference type="GO" id="GO:0008033">
    <property type="term" value="P:tRNA processing"/>
    <property type="evidence" value="ECO:0007669"/>
    <property type="project" value="UniProtKB-KW"/>
</dbReference>
<gene>
    <name evidence="15" type="ORF">HGUI_02688</name>
</gene>
<dbReference type="AlphaFoldDB" id="A0A1L0B205"/>
<evidence type="ECO:0000256" key="3">
    <source>
        <dbReference type="ARBA" id="ARBA00008529"/>
    </source>
</evidence>
<keyword evidence="11" id="KW-0804">Transcription</keyword>
<keyword evidence="7" id="KW-0819">tRNA processing</keyword>
<keyword evidence="16" id="KW-1185">Reference proteome</keyword>
<evidence type="ECO:0000256" key="10">
    <source>
        <dbReference type="ARBA" id="ARBA00023159"/>
    </source>
</evidence>
<comment type="function">
    <text evidence="13">Component of the EKC/KEOPS complex that is required for the formation of a threonylcarbamoyl group on adenosine at position 37 (t(6)A37) in tRNAs that read codons beginning with adenine. The complex is probably involved in the transfer of the threonylcarbamoyl moiety of threonylcarbamoyl-AMP (TC-AMP) to the N6 group of A37. GON7 likely plays a supporting role to the catalytic subunit KAE1 in the complex. The EKC/KEOPS complex also promotes both telomere uncapping and telomere elongation. The complex is required for efficient recruitment of transcriptional coactivators.</text>
</comment>
<organism evidence="15 16">
    <name type="scientific">Hanseniaspora guilliermondii</name>
    <dbReference type="NCBI Taxonomy" id="56406"/>
    <lineage>
        <taxon>Eukaryota</taxon>
        <taxon>Fungi</taxon>
        <taxon>Dikarya</taxon>
        <taxon>Ascomycota</taxon>
        <taxon>Saccharomycotina</taxon>
        <taxon>Saccharomycetes</taxon>
        <taxon>Saccharomycodales</taxon>
        <taxon>Saccharomycodaceae</taxon>
        <taxon>Hanseniaspora</taxon>
    </lineage>
</organism>
<evidence type="ECO:0000256" key="6">
    <source>
        <dbReference type="ARBA" id="ARBA00022454"/>
    </source>
</evidence>
<accession>A0A1L0B205</accession>
<protein>
    <recommendedName>
        <fullName evidence="5">EKC/KEOPS complex subunit GON7</fullName>
    </recommendedName>
</protein>
<dbReference type="Proteomes" id="UP000183365">
    <property type="component" value="Unassembled WGS sequence"/>
</dbReference>
<dbReference type="GO" id="GO:0005634">
    <property type="term" value="C:nucleus"/>
    <property type="evidence" value="ECO:0007669"/>
    <property type="project" value="UniProtKB-SubCell"/>
</dbReference>
<comment type="subunit">
    <text evidence="4">Component of the EKC/KEOPS complex composed of at least BUD32, CGI121, GON7, KAE1 and PCC1; the whole complex dimerizes.</text>
</comment>
<evidence type="ECO:0000256" key="5">
    <source>
        <dbReference type="ARBA" id="ARBA00019746"/>
    </source>
</evidence>
<comment type="subcellular location">
    <subcellularLocation>
        <location evidence="2">Chromosome</location>
        <location evidence="2">Telomere</location>
    </subcellularLocation>
    <subcellularLocation>
        <location evidence="1">Nucleus</location>
    </subcellularLocation>
</comment>
<evidence type="ECO:0000256" key="12">
    <source>
        <dbReference type="ARBA" id="ARBA00023242"/>
    </source>
</evidence>
<proteinExistence type="inferred from homology"/>
<evidence type="ECO:0000256" key="4">
    <source>
        <dbReference type="ARBA" id="ARBA00011534"/>
    </source>
</evidence>
<evidence type="ECO:0000256" key="11">
    <source>
        <dbReference type="ARBA" id="ARBA00023163"/>
    </source>
</evidence>
<dbReference type="GO" id="GO:0000781">
    <property type="term" value="C:chromosome, telomeric region"/>
    <property type="evidence" value="ECO:0007669"/>
    <property type="project" value="UniProtKB-SubCell"/>
</dbReference>
<dbReference type="Pfam" id="PF08738">
    <property type="entry name" value="Gon7"/>
    <property type="match status" value="1"/>
</dbReference>
<evidence type="ECO:0000256" key="13">
    <source>
        <dbReference type="ARBA" id="ARBA00025393"/>
    </source>
</evidence>